<accession>G5IEA3</accession>
<dbReference type="InterPro" id="IPR009057">
    <property type="entry name" value="Homeodomain-like_sf"/>
</dbReference>
<keyword evidence="7" id="KW-1185">Reference proteome</keyword>
<dbReference type="PANTHER" id="PTHR43479">
    <property type="entry name" value="ACREF/ENVCD OPERON REPRESSOR-RELATED"/>
    <property type="match status" value="1"/>
</dbReference>
<dbReference type="PRINTS" id="PR00455">
    <property type="entry name" value="HTHTETR"/>
</dbReference>
<dbReference type="InterPro" id="IPR050624">
    <property type="entry name" value="HTH-type_Tx_Regulator"/>
</dbReference>
<keyword evidence="2 4" id="KW-0238">DNA-binding</keyword>
<evidence type="ECO:0000313" key="6">
    <source>
        <dbReference type="EMBL" id="EHI60158.1"/>
    </source>
</evidence>
<dbReference type="Gene3D" id="1.10.357.10">
    <property type="entry name" value="Tetracycline Repressor, domain 2"/>
    <property type="match status" value="1"/>
</dbReference>
<keyword evidence="3" id="KW-0804">Transcription</keyword>
<proteinExistence type="predicted"/>
<dbReference type="GO" id="GO:0003677">
    <property type="term" value="F:DNA binding"/>
    <property type="evidence" value="ECO:0007669"/>
    <property type="project" value="UniProtKB-UniRule"/>
</dbReference>
<comment type="caution">
    <text evidence="6">The sequence shown here is derived from an EMBL/GenBank/DDBJ whole genome shotgun (WGS) entry which is preliminary data.</text>
</comment>
<reference evidence="6 7" key="1">
    <citation type="submission" date="2011-08" db="EMBL/GenBank/DDBJ databases">
        <title>The Genome Sequence of Clostridium hathewayi WAL-18680.</title>
        <authorList>
            <consortium name="The Broad Institute Genome Sequencing Platform"/>
            <person name="Earl A."/>
            <person name="Ward D."/>
            <person name="Feldgarden M."/>
            <person name="Gevers D."/>
            <person name="Finegold S.M."/>
            <person name="Summanen P.H."/>
            <person name="Molitoris D.R."/>
            <person name="Song M."/>
            <person name="Daigneault M."/>
            <person name="Allen-Vercoe E."/>
            <person name="Young S.K."/>
            <person name="Zeng Q."/>
            <person name="Gargeya S."/>
            <person name="Fitzgerald M."/>
            <person name="Haas B."/>
            <person name="Abouelleil A."/>
            <person name="Alvarado L."/>
            <person name="Arachchi H.M."/>
            <person name="Berlin A."/>
            <person name="Brown A."/>
            <person name="Chapman S.B."/>
            <person name="Chen Z."/>
            <person name="Dunbar C."/>
            <person name="Freedman E."/>
            <person name="Gearin G."/>
            <person name="Gellesch M."/>
            <person name="Goldberg J."/>
            <person name="Griggs A."/>
            <person name="Gujja S."/>
            <person name="Heiman D."/>
            <person name="Howarth C."/>
            <person name="Larson L."/>
            <person name="Lui A."/>
            <person name="MacDonald P.J.P."/>
            <person name="Montmayeur A."/>
            <person name="Murphy C."/>
            <person name="Neiman D."/>
            <person name="Pearson M."/>
            <person name="Priest M."/>
            <person name="Roberts A."/>
            <person name="Saif S."/>
            <person name="Shea T."/>
            <person name="Shenoy N."/>
            <person name="Sisk P."/>
            <person name="Stolte C."/>
            <person name="Sykes S."/>
            <person name="Wortman J."/>
            <person name="Nusbaum C."/>
            <person name="Birren B."/>
        </authorList>
    </citation>
    <scope>NUCLEOTIDE SEQUENCE [LARGE SCALE GENOMIC DNA]</scope>
    <source>
        <strain evidence="6 7">WAL-18680</strain>
    </source>
</reference>
<dbReference type="GO" id="GO:0045892">
    <property type="term" value="P:negative regulation of DNA-templated transcription"/>
    <property type="evidence" value="ECO:0007669"/>
    <property type="project" value="UniProtKB-ARBA"/>
</dbReference>
<evidence type="ECO:0000256" key="2">
    <source>
        <dbReference type="ARBA" id="ARBA00023125"/>
    </source>
</evidence>
<feature type="DNA-binding region" description="H-T-H motif" evidence="4">
    <location>
        <begin position="31"/>
        <end position="50"/>
    </location>
</feature>
<dbReference type="PROSITE" id="PS50977">
    <property type="entry name" value="HTH_TETR_2"/>
    <property type="match status" value="1"/>
</dbReference>
<dbReference type="EMBL" id="ADLN01000033">
    <property type="protein sequence ID" value="EHI60158.1"/>
    <property type="molecule type" value="Genomic_DNA"/>
</dbReference>
<evidence type="ECO:0000256" key="4">
    <source>
        <dbReference type="PROSITE-ProRule" id="PRU00335"/>
    </source>
</evidence>
<evidence type="ECO:0000259" key="5">
    <source>
        <dbReference type="PROSITE" id="PS50977"/>
    </source>
</evidence>
<organism evidence="6 7">
    <name type="scientific">Hungatella hathewayi WAL-18680</name>
    <dbReference type="NCBI Taxonomy" id="742737"/>
    <lineage>
        <taxon>Bacteria</taxon>
        <taxon>Bacillati</taxon>
        <taxon>Bacillota</taxon>
        <taxon>Clostridia</taxon>
        <taxon>Lachnospirales</taxon>
        <taxon>Lachnospiraceae</taxon>
        <taxon>Hungatella</taxon>
    </lineage>
</organism>
<dbReference type="SUPFAM" id="SSF46689">
    <property type="entry name" value="Homeodomain-like"/>
    <property type="match status" value="1"/>
</dbReference>
<evidence type="ECO:0000313" key="7">
    <source>
        <dbReference type="Proteomes" id="UP000005384"/>
    </source>
</evidence>
<evidence type="ECO:0000256" key="1">
    <source>
        <dbReference type="ARBA" id="ARBA00023015"/>
    </source>
</evidence>
<dbReference type="Proteomes" id="UP000005384">
    <property type="component" value="Unassembled WGS sequence"/>
</dbReference>
<dbReference type="OrthoDB" id="9785164at2"/>
<dbReference type="RefSeq" id="WP_006779811.1">
    <property type="nucleotide sequence ID" value="NZ_CP040506.1"/>
</dbReference>
<dbReference type="AlphaFoldDB" id="G5IEA3"/>
<dbReference type="InterPro" id="IPR001647">
    <property type="entry name" value="HTH_TetR"/>
</dbReference>
<evidence type="ECO:0000256" key="3">
    <source>
        <dbReference type="ARBA" id="ARBA00023163"/>
    </source>
</evidence>
<dbReference type="HOGENOM" id="CLU_069356_29_3_9"/>
<dbReference type="PANTHER" id="PTHR43479:SF11">
    <property type="entry name" value="ACREF_ENVCD OPERON REPRESSOR-RELATED"/>
    <property type="match status" value="1"/>
</dbReference>
<name>G5IEA3_9FIRM</name>
<feature type="domain" description="HTH tetR-type" evidence="5">
    <location>
        <begin position="8"/>
        <end position="68"/>
    </location>
</feature>
<dbReference type="FunFam" id="1.10.10.60:FF:000141">
    <property type="entry name" value="TetR family transcriptional regulator"/>
    <property type="match status" value="1"/>
</dbReference>
<sequence length="186" mass="21637">MRVTKEPEERRQEILDTAMRLFYEKGYEKTSITDIANAIGVAQGLCYRYFPSKEALFDTAIDQYAEELAGKFVLPQSSKPLTLKEILETMPMMVETEDTDYYKALHVNENRKFHDQLALKVCEKLWKPVMELLKYAQETEEIHLDDIETAARFCVYGQLGILLDGDIPKEEKGERIRAFLLYALRL</sequence>
<dbReference type="PATRIC" id="fig|742737.3.peg.1856"/>
<keyword evidence="1" id="KW-0805">Transcription regulation</keyword>
<dbReference type="Pfam" id="PF00440">
    <property type="entry name" value="TetR_N"/>
    <property type="match status" value="1"/>
</dbReference>
<gene>
    <name evidence="6" type="ORF">HMPREF9473_01830</name>
</gene>
<protein>
    <recommendedName>
        <fullName evidence="5">HTH tetR-type domain-containing protein</fullName>
    </recommendedName>
</protein>